<keyword evidence="2" id="KW-0963">Cytoplasm</keyword>
<keyword evidence="3" id="KW-0344">Guanine-nucleotide releasing factor</keyword>
<dbReference type="GO" id="GO:0005737">
    <property type="term" value="C:cytoplasm"/>
    <property type="evidence" value="ECO:0007669"/>
    <property type="project" value="UniProtKB-SubCell"/>
</dbReference>
<dbReference type="GO" id="GO:0005085">
    <property type="term" value="F:guanyl-nucleotide exchange factor activity"/>
    <property type="evidence" value="ECO:0007669"/>
    <property type="project" value="UniProtKB-KW"/>
</dbReference>
<dbReference type="PANTHER" id="PTHR31334:SF1">
    <property type="entry name" value="GUANINE NUCLEOTIDE EXCHANGE PROTEIN SMCR8"/>
    <property type="match status" value="1"/>
</dbReference>
<evidence type="ECO:0000256" key="1">
    <source>
        <dbReference type="ARBA" id="ARBA00004496"/>
    </source>
</evidence>
<proteinExistence type="inferred from homology"/>
<dbReference type="GeneID" id="102298123"/>
<comment type="similarity">
    <text evidence="5">Belongs to the SMCR8 family.</text>
</comment>
<dbReference type="Ensembl" id="ENSHBUT00000034170.1">
    <property type="protein sequence ID" value="ENSHBUP00000032167.1"/>
    <property type="gene ID" value="ENSHBUG00000018288.1"/>
</dbReference>
<evidence type="ECO:0000256" key="2">
    <source>
        <dbReference type="ARBA" id="ARBA00022490"/>
    </source>
</evidence>
<dbReference type="STRING" id="8153.ENSHBUP00000032167"/>
<evidence type="ECO:0000313" key="8">
    <source>
        <dbReference type="Ensembl" id="ENSHBUP00000032167.1"/>
    </source>
</evidence>
<feature type="domain" description="UDENN FLCN/SMCR8-type" evidence="7">
    <location>
        <begin position="44"/>
        <end position="879"/>
    </location>
</feature>
<dbReference type="GeneTree" id="ENSGT00390000010052"/>
<evidence type="ECO:0000256" key="5">
    <source>
        <dbReference type="ARBA" id="ARBA00038137"/>
    </source>
</evidence>
<protein>
    <submittedName>
        <fullName evidence="8">Smith-Magenis syndrome chromosome region, candidate 8b</fullName>
    </submittedName>
</protein>
<dbReference type="CTD" id="407723"/>
<evidence type="ECO:0000259" key="7">
    <source>
        <dbReference type="PROSITE" id="PS51834"/>
    </source>
</evidence>
<reference evidence="8" key="2">
    <citation type="submission" date="2025-09" db="UniProtKB">
        <authorList>
            <consortium name="Ensembl"/>
        </authorList>
    </citation>
    <scope>IDENTIFICATION</scope>
</reference>
<dbReference type="OrthoDB" id="2289278at2759"/>
<evidence type="ECO:0000256" key="6">
    <source>
        <dbReference type="SAM" id="MobiDB-lite"/>
    </source>
</evidence>
<feature type="region of interest" description="Disordered" evidence="6">
    <location>
        <begin position="10"/>
        <end position="39"/>
    </location>
</feature>
<dbReference type="RefSeq" id="XP_005929386.1">
    <property type="nucleotide sequence ID" value="XM_005929324.3"/>
</dbReference>
<dbReference type="PANTHER" id="PTHR31334">
    <property type="entry name" value="SMITH-MAGENIS SYNDROME REGION GENE 8 PROTEIN"/>
    <property type="match status" value="1"/>
</dbReference>
<evidence type="ECO:0000256" key="3">
    <source>
        <dbReference type="ARBA" id="ARBA00022658"/>
    </source>
</evidence>
<accession>A0A3Q2WZT3</accession>
<evidence type="ECO:0000313" key="9">
    <source>
        <dbReference type="Proteomes" id="UP000264840"/>
    </source>
</evidence>
<keyword evidence="4" id="KW-0072">Autophagy</keyword>
<dbReference type="OMA" id="TEKSYMT"/>
<dbReference type="InterPro" id="IPR037520">
    <property type="entry name" value="Folliculin/SMCR8_longin"/>
</dbReference>
<name>A0A3Q2WZT3_HAPBU</name>
<dbReference type="GO" id="GO:0006914">
    <property type="term" value="P:autophagy"/>
    <property type="evidence" value="ECO:0007669"/>
    <property type="project" value="UniProtKB-KW"/>
</dbReference>
<reference evidence="8" key="1">
    <citation type="submission" date="2025-08" db="UniProtKB">
        <authorList>
            <consortium name="Ensembl"/>
        </authorList>
    </citation>
    <scope>IDENTIFICATION</scope>
</reference>
<dbReference type="PROSITE" id="PS51834">
    <property type="entry name" value="DENN_FLCN_SMCR8"/>
    <property type="match status" value="1"/>
</dbReference>
<organism evidence="8 9">
    <name type="scientific">Haplochromis burtoni</name>
    <name type="common">Burton's mouthbrooder</name>
    <name type="synonym">Chromis burtoni</name>
    <dbReference type="NCBI Taxonomy" id="8153"/>
    <lineage>
        <taxon>Eukaryota</taxon>
        <taxon>Metazoa</taxon>
        <taxon>Chordata</taxon>
        <taxon>Craniata</taxon>
        <taxon>Vertebrata</taxon>
        <taxon>Euteleostomi</taxon>
        <taxon>Actinopterygii</taxon>
        <taxon>Neopterygii</taxon>
        <taxon>Teleostei</taxon>
        <taxon>Neoteleostei</taxon>
        <taxon>Acanthomorphata</taxon>
        <taxon>Ovalentaria</taxon>
        <taxon>Cichlomorphae</taxon>
        <taxon>Cichliformes</taxon>
        <taxon>Cichlidae</taxon>
        <taxon>African cichlids</taxon>
        <taxon>Pseudocrenilabrinae</taxon>
        <taxon>Haplochromini</taxon>
        <taxon>Haplochromis</taxon>
    </lineage>
</organism>
<feature type="compositionally biased region" description="Polar residues" evidence="6">
    <location>
        <begin position="416"/>
        <end position="425"/>
    </location>
</feature>
<sequence length="906" mass="101323">MIGSPDLLAFTSTEGFGGEEDEQETQGLPEELSVPRFPSSHPWSTAAQFHRDFILVAEFSEQVGPSPVLTIPEDSRVLGSFDLNHFSVRIMSVDYQASGPGHTPPSSPGPRLNFSEDSKVILGDSAEDAFAYVHHLTLYDLEARGMVRPFCMAYVCSDQVKLMENFSELSTRFAEAAESLKTGNRQAFSIELQRKLQELEYRRLTLRKDAERQTTVNGLTESEGESEELEAVERSVLNHRELLRQVASYPNRKLKQPDFLPYDPATSLTDPLLLPPFEPCFSFSTPSSKSEHHLKPLEELCNEYYLSLTKDRLKDTERRLRGDRSVLRTTYATQSLSRRLTLTNFLFELWSPDDADEEGTEVELPKDTGSKRTGGAFQPEPPSMESFFSCVEEIPIKLEAAEAHTLTPGPGPGTEMTGSVSSSDSIEVLGTEKSYMTQHVADSRDTPVGMTESCSRRAAVDTGIRHPRAYAKRANSEDSIEVLSTTESILTEDLTAITEEEAELQPLSNGFENEEEPQMEDKSYKVLQEEETLNASAAVGEDENDGPDEEDQCCVESEEPLEQTMLTDNIMIKEQPGAIKMNQFRKDNSEEKTSKLLQADEAMKPSPEVHQKVRLMPQDNANFAPGSYMAEVDRWSSPRPPLRLLSVDEESTLSSISFTESSEPPSPIQNIHSNICWDKRRRRKAGLRALRFIKHNSFSQHAVFCLLSGRPLVVIGGDENLVRKTVDALTLFLPAPGPHRSAVKMCLTTPLQLTDLLTWRLMGVHRSSSASFSTILPSLSRYSRYVALLDLDQRTLRCPSYSGSLLSRLANPHTGITRGITYLQHLESCLAALVNHVLVHTFIPLFKNLCVAKEKGNAEEDSWCECDLRVMSYLSHLIKQRYAGGGPPVLRFAYSSVQMHRNTMTS</sequence>
<evidence type="ECO:0000256" key="4">
    <source>
        <dbReference type="ARBA" id="ARBA00023006"/>
    </source>
</evidence>
<dbReference type="InterPro" id="IPR037521">
    <property type="entry name" value="FLCN/SMCR8_DENN"/>
</dbReference>
<feature type="region of interest" description="Disordered" evidence="6">
    <location>
        <begin position="356"/>
        <end position="384"/>
    </location>
</feature>
<dbReference type="GO" id="GO:0032045">
    <property type="term" value="C:guanyl-nucleotide exchange factor complex"/>
    <property type="evidence" value="ECO:0007669"/>
    <property type="project" value="TreeGrafter"/>
</dbReference>
<dbReference type="Pfam" id="PF11704">
    <property type="entry name" value="Folliculin"/>
    <property type="match status" value="1"/>
</dbReference>
<dbReference type="Proteomes" id="UP000264840">
    <property type="component" value="Unplaced"/>
</dbReference>
<keyword evidence="9" id="KW-1185">Reference proteome</keyword>
<dbReference type="GO" id="GO:0005096">
    <property type="term" value="F:GTPase activator activity"/>
    <property type="evidence" value="ECO:0007669"/>
    <property type="project" value="InterPro"/>
</dbReference>
<dbReference type="AlphaFoldDB" id="A0A3Q2WZT3"/>
<comment type="subcellular location">
    <subcellularLocation>
        <location evidence="1">Cytoplasm</location>
    </subcellularLocation>
</comment>
<feature type="region of interest" description="Disordered" evidence="6">
    <location>
        <begin position="404"/>
        <end position="425"/>
    </location>
</feature>